<dbReference type="PROSITE" id="PS01124">
    <property type="entry name" value="HTH_ARAC_FAMILY_2"/>
    <property type="match status" value="1"/>
</dbReference>
<feature type="domain" description="HTH araC/xylS-type" evidence="4">
    <location>
        <begin position="222"/>
        <end position="320"/>
    </location>
</feature>
<keyword evidence="6" id="KW-1185">Reference proteome</keyword>
<protein>
    <submittedName>
        <fullName evidence="5">Helix-turn-helix domain-containing protein</fullName>
    </submittedName>
</protein>
<name>A0ABT8R8Z3_9BACT</name>
<dbReference type="InterPro" id="IPR032687">
    <property type="entry name" value="AraC-type_N"/>
</dbReference>
<keyword evidence="3" id="KW-0804">Transcription</keyword>
<dbReference type="RefSeq" id="WP_302038982.1">
    <property type="nucleotide sequence ID" value="NZ_JAUKPO010000010.1"/>
</dbReference>
<dbReference type="EMBL" id="JAUKPO010000010">
    <property type="protein sequence ID" value="MDO1448181.1"/>
    <property type="molecule type" value="Genomic_DNA"/>
</dbReference>
<dbReference type="PRINTS" id="PR00032">
    <property type="entry name" value="HTHARAC"/>
</dbReference>
<keyword evidence="1" id="KW-0805">Transcription regulation</keyword>
<dbReference type="Pfam" id="PF12625">
    <property type="entry name" value="Arabinose_bd"/>
    <property type="match status" value="1"/>
</dbReference>
<dbReference type="PANTHER" id="PTHR47894">
    <property type="entry name" value="HTH-TYPE TRANSCRIPTIONAL REGULATOR GADX"/>
    <property type="match status" value="1"/>
</dbReference>
<organism evidence="5 6">
    <name type="scientific">Rhodocytophaga aerolata</name>
    <dbReference type="NCBI Taxonomy" id="455078"/>
    <lineage>
        <taxon>Bacteria</taxon>
        <taxon>Pseudomonadati</taxon>
        <taxon>Bacteroidota</taxon>
        <taxon>Cytophagia</taxon>
        <taxon>Cytophagales</taxon>
        <taxon>Rhodocytophagaceae</taxon>
        <taxon>Rhodocytophaga</taxon>
    </lineage>
</organism>
<gene>
    <name evidence="5" type="ORF">Q0590_18045</name>
</gene>
<dbReference type="Pfam" id="PF12833">
    <property type="entry name" value="HTH_18"/>
    <property type="match status" value="1"/>
</dbReference>
<dbReference type="InterPro" id="IPR020449">
    <property type="entry name" value="Tscrpt_reg_AraC-type_HTH"/>
</dbReference>
<dbReference type="InterPro" id="IPR009057">
    <property type="entry name" value="Homeodomain-like_sf"/>
</dbReference>
<dbReference type="PANTHER" id="PTHR47894:SF1">
    <property type="entry name" value="HTH-TYPE TRANSCRIPTIONAL REGULATOR VQSM"/>
    <property type="match status" value="1"/>
</dbReference>
<dbReference type="SMART" id="SM00342">
    <property type="entry name" value="HTH_ARAC"/>
    <property type="match status" value="1"/>
</dbReference>
<evidence type="ECO:0000313" key="6">
    <source>
        <dbReference type="Proteomes" id="UP001168528"/>
    </source>
</evidence>
<dbReference type="InterPro" id="IPR018060">
    <property type="entry name" value="HTH_AraC"/>
</dbReference>
<keyword evidence="2" id="KW-0238">DNA-binding</keyword>
<evidence type="ECO:0000256" key="3">
    <source>
        <dbReference type="ARBA" id="ARBA00023163"/>
    </source>
</evidence>
<dbReference type="Proteomes" id="UP001168528">
    <property type="component" value="Unassembled WGS sequence"/>
</dbReference>
<proteinExistence type="predicted"/>
<dbReference type="SUPFAM" id="SSF46689">
    <property type="entry name" value="Homeodomain-like"/>
    <property type="match status" value="1"/>
</dbReference>
<evidence type="ECO:0000313" key="5">
    <source>
        <dbReference type="EMBL" id="MDO1448181.1"/>
    </source>
</evidence>
<evidence type="ECO:0000256" key="1">
    <source>
        <dbReference type="ARBA" id="ARBA00023015"/>
    </source>
</evidence>
<accession>A0ABT8R8Z3</accession>
<reference evidence="5" key="1">
    <citation type="submission" date="2023-07" db="EMBL/GenBank/DDBJ databases">
        <title>The genome sequence of Rhodocytophaga aerolata KACC 12507.</title>
        <authorList>
            <person name="Zhang X."/>
        </authorList>
    </citation>
    <scope>NUCLEOTIDE SEQUENCE</scope>
    <source>
        <strain evidence="5">KACC 12507</strain>
    </source>
</reference>
<dbReference type="Gene3D" id="1.10.10.60">
    <property type="entry name" value="Homeodomain-like"/>
    <property type="match status" value="1"/>
</dbReference>
<evidence type="ECO:0000256" key="2">
    <source>
        <dbReference type="ARBA" id="ARBA00023125"/>
    </source>
</evidence>
<comment type="caution">
    <text evidence="5">The sequence shown here is derived from an EMBL/GenBank/DDBJ whole genome shotgun (WGS) entry which is preliminary data.</text>
</comment>
<sequence length="323" mass="37122">MKIQSIHLLNFMEYARVRGVPEHQLIEVIQQPPVNWPDANSQVAAEDFYAVVQLVNEQLKDELLGIRLGEFMQLKALGLVYQISLQATTVEEGFYYLKSYLDASLPIIQISTQADKDKAIIELWIDTSYLNENRLILENVLTIMARELRMMAGEQIAITLTSPFYHQAYPDGWQKGNRFSLTFTNTLFKAALQDTSRWKLEILVPAYLKMIEGLKTDQSFASQVKITMLQMAQPELPDLEKVASTLYMTARTLQRRLENEATTFRQISASLKKEISYLLISHKQYSVADISLVLGFSEPASFIHSFTKWYGYSPQKYRQQLAL</sequence>
<evidence type="ECO:0000259" key="4">
    <source>
        <dbReference type="PROSITE" id="PS01124"/>
    </source>
</evidence>